<feature type="domain" description="RRM" evidence="10">
    <location>
        <begin position="36"/>
        <end position="114"/>
    </location>
</feature>
<feature type="compositionally biased region" description="Basic and acidic residues" evidence="9">
    <location>
        <begin position="153"/>
        <end position="185"/>
    </location>
</feature>
<keyword evidence="4" id="KW-0862">Zinc</keyword>
<feature type="region of interest" description="Disordered" evidence="9">
    <location>
        <begin position="151"/>
        <end position="194"/>
    </location>
</feature>
<keyword evidence="8" id="KW-0175">Coiled coil</keyword>
<feature type="compositionally biased region" description="Basic residues" evidence="9">
    <location>
        <begin position="250"/>
        <end position="277"/>
    </location>
</feature>
<evidence type="ECO:0000256" key="8">
    <source>
        <dbReference type="SAM" id="Coils"/>
    </source>
</evidence>
<evidence type="ECO:0000259" key="10">
    <source>
        <dbReference type="PROSITE" id="PS50102"/>
    </source>
</evidence>
<dbReference type="Pfam" id="PF09732">
    <property type="entry name" value="CactinC_cactus"/>
    <property type="match status" value="1"/>
</dbReference>
<dbReference type="AlphaFoldDB" id="A0A7S0IBD3"/>
<dbReference type="Pfam" id="PF00076">
    <property type="entry name" value="RRM_1"/>
    <property type="match status" value="1"/>
</dbReference>
<dbReference type="GO" id="GO:0005681">
    <property type="term" value="C:spliceosomal complex"/>
    <property type="evidence" value="ECO:0007669"/>
    <property type="project" value="TreeGrafter"/>
</dbReference>
<dbReference type="Gene3D" id="4.10.1060.10">
    <property type="entry name" value="Zinc finger, RanBP2-type"/>
    <property type="match status" value="1"/>
</dbReference>
<feature type="domain" description="RanBP2-type" evidence="11">
    <location>
        <begin position="124"/>
        <end position="152"/>
    </location>
</feature>
<dbReference type="PROSITE" id="PS50199">
    <property type="entry name" value="ZF_RANBP2_2"/>
    <property type="match status" value="1"/>
</dbReference>
<evidence type="ECO:0000256" key="3">
    <source>
        <dbReference type="ARBA" id="ARBA00022771"/>
    </source>
</evidence>
<dbReference type="Gene3D" id="3.30.70.330">
    <property type="match status" value="1"/>
</dbReference>
<dbReference type="InterPro" id="IPR045844">
    <property type="entry name" value="RRM_Ist3-like"/>
</dbReference>
<dbReference type="GO" id="GO:0045292">
    <property type="term" value="P:mRNA cis splicing, via spliceosome"/>
    <property type="evidence" value="ECO:0007669"/>
    <property type="project" value="TreeGrafter"/>
</dbReference>
<feature type="region of interest" description="Disordered" evidence="9">
    <location>
        <begin position="228"/>
        <end position="313"/>
    </location>
</feature>
<feature type="compositionally biased region" description="Basic residues" evidence="9">
    <location>
        <begin position="303"/>
        <end position="313"/>
    </location>
</feature>
<dbReference type="GO" id="GO:0005737">
    <property type="term" value="C:cytoplasm"/>
    <property type="evidence" value="ECO:0007669"/>
    <property type="project" value="TreeGrafter"/>
</dbReference>
<dbReference type="PANTHER" id="PTHR21737:SF4">
    <property type="entry name" value="SPLICING FACTOR CACTIN"/>
    <property type="match status" value="1"/>
</dbReference>
<gene>
    <name evidence="12" type="ORF">MCOM1403_LOCUS3800</name>
</gene>
<evidence type="ECO:0000256" key="9">
    <source>
        <dbReference type="SAM" id="MobiDB-lite"/>
    </source>
</evidence>
<comment type="similarity">
    <text evidence="1">Belongs to the CACTIN family.</text>
</comment>
<dbReference type="InterPro" id="IPR035979">
    <property type="entry name" value="RBD_domain_sf"/>
</dbReference>
<dbReference type="GO" id="GO:0003723">
    <property type="term" value="F:RNA binding"/>
    <property type="evidence" value="ECO:0007669"/>
    <property type="project" value="UniProtKB-UniRule"/>
</dbReference>
<feature type="region of interest" description="Disordered" evidence="9">
    <location>
        <begin position="604"/>
        <end position="631"/>
    </location>
</feature>
<evidence type="ECO:0000256" key="5">
    <source>
        <dbReference type="ARBA" id="ARBA00034534"/>
    </source>
</evidence>
<dbReference type="InterPro" id="IPR000504">
    <property type="entry name" value="RRM_dom"/>
</dbReference>
<dbReference type="GO" id="GO:0008270">
    <property type="term" value="F:zinc ion binding"/>
    <property type="evidence" value="ECO:0007669"/>
    <property type="project" value="UniProtKB-KW"/>
</dbReference>
<keyword evidence="6" id="KW-0694">RNA-binding</keyword>
<accession>A0A7S0IBD3</accession>
<dbReference type="SUPFAM" id="SSF54928">
    <property type="entry name" value="RNA-binding domain, RBD"/>
    <property type="match status" value="1"/>
</dbReference>
<evidence type="ECO:0000313" key="12">
    <source>
        <dbReference type="EMBL" id="CAD8516374.1"/>
    </source>
</evidence>
<protein>
    <recommendedName>
        <fullName evidence="5">Splicing factor Cactin</fullName>
    </recommendedName>
</protein>
<dbReference type="SMART" id="SM01050">
    <property type="entry name" value="CactinC_cactus"/>
    <property type="match status" value="1"/>
</dbReference>
<dbReference type="InterPro" id="IPR001876">
    <property type="entry name" value="Znf_RanBP2"/>
</dbReference>
<dbReference type="InterPro" id="IPR019134">
    <property type="entry name" value="Cactin_C"/>
</dbReference>
<evidence type="ECO:0000256" key="2">
    <source>
        <dbReference type="ARBA" id="ARBA00022723"/>
    </source>
</evidence>
<evidence type="ECO:0000259" key="11">
    <source>
        <dbReference type="PROSITE" id="PS50199"/>
    </source>
</evidence>
<feature type="coiled-coil region" evidence="8">
    <location>
        <begin position="359"/>
        <end position="427"/>
    </location>
</feature>
<dbReference type="InterPro" id="IPR012677">
    <property type="entry name" value="Nucleotide-bd_a/b_plait_sf"/>
</dbReference>
<feature type="region of interest" description="Disordered" evidence="9">
    <location>
        <begin position="646"/>
        <end position="695"/>
    </location>
</feature>
<name>A0A7S0IBD3_MICPS</name>
<dbReference type="EMBL" id="HBEQ01004825">
    <property type="protein sequence ID" value="CAD8516374.1"/>
    <property type="molecule type" value="Transcribed_RNA"/>
</dbReference>
<dbReference type="Pfam" id="PF10312">
    <property type="entry name" value="Cactin_mid"/>
    <property type="match status" value="1"/>
</dbReference>
<reference evidence="12" key="1">
    <citation type="submission" date="2021-01" db="EMBL/GenBank/DDBJ databases">
        <authorList>
            <person name="Corre E."/>
            <person name="Pelletier E."/>
            <person name="Niang G."/>
            <person name="Scheremetjew M."/>
            <person name="Finn R."/>
            <person name="Kale V."/>
            <person name="Holt S."/>
            <person name="Cochrane G."/>
            <person name="Meng A."/>
            <person name="Brown T."/>
            <person name="Cohen L."/>
        </authorList>
    </citation>
    <scope>NUCLEOTIDE SEQUENCE</scope>
    <source>
        <strain evidence="12">CCMP1723</strain>
    </source>
</reference>
<dbReference type="PANTHER" id="PTHR21737">
    <property type="entry name" value="POLYGLUTAMINE BINDING PROTEIN 1/MARVEL MEMBRANE-ASSOCIATING DOMAIN CONTAINING 3"/>
    <property type="match status" value="1"/>
</dbReference>
<dbReference type="CDD" id="cd12411">
    <property type="entry name" value="RRM_ist3_like"/>
    <property type="match status" value="1"/>
</dbReference>
<sequence length="943" mass="106124">MNPLTQIKNTQKATLSEVRLGLSEGASWHAKFKDSAYIFAGGLSFDLTEGDILAVFSQYGEIVDVNLVRNEETGKSRGFAFICYEDQRSTVLAVDNLNGAKVLGRTIKVEHVEDYRLKDEEAAKKKDWKCGCGAENFKFRDNCLKCGGPRPSLKIETDHGNDTARIDAGSTEERWGHDGFRENEKGTSPSKSEAWEGAAFKAVANADDDDAIIRELKARKEGAMARARAAAQGLPIPGSSKDGAPGREAKRAKKEKKSKKEKKEKKSKSKSKKKRSRREPSSSHSSSSDSSDSETENSEEQRRHRAAKMTKKLAARLKQGEIAGYTDNVNPFGDANLTERFVWHKKIEKSLVNGVDPKELGLKAEKRRHEERLKEIEKVKMQREQRDRERMEKEEEREIMQREEALIEAVELEKKEEEFHLQQAKVRSEIRVREGRARAIDLVSRNLHSEDGDEFDESVHPLAIFDGLTLSEMDELVNDVKTYLDLDHNDERHKAFWANMLVVANAELDEARRRDEYERARSRGEEAFGAMMPNQGVHESVEGDVREMLEGKTLVELEELEGDVERQLATGEESEYWIAVLQRVKVHKARTWVDDVDAGLRSKRAALAPRDVPPPPPMAAKDGRAADASDDEDLLGADFGRAAADAGNASDYENEDGGFSPRAVSPDPMSPAGDTPRDGTPTRSFSPEAIRAREDEPDYLDVVDEDEDRRELERLRALQRAKKLGRFKEAAGPGATAGATERATFDAFKEGAQEAAAMSGAVIQNLTADAGEAVEAARAKEEANARASRALAERMMGDGAGEVAFAGEAPLESQVYWWHDKYRPRKPKYFNRVHTGYEWNKYNQTHYDHDNPPPKTVQGYKFNIFYPDLIDKSTAPTYTIMPDGSKHGETCILRIHAGPPYEDIAFKIVNKEWEYASKKGFRCSFERGIFHLYINFKRARYRR</sequence>
<evidence type="ECO:0000256" key="4">
    <source>
        <dbReference type="ARBA" id="ARBA00022833"/>
    </source>
</evidence>
<evidence type="ECO:0000256" key="6">
    <source>
        <dbReference type="PROSITE-ProRule" id="PRU00176"/>
    </source>
</evidence>
<dbReference type="SMART" id="SM00547">
    <property type="entry name" value="ZnF_RBZ"/>
    <property type="match status" value="1"/>
</dbReference>
<evidence type="ECO:0000256" key="1">
    <source>
        <dbReference type="ARBA" id="ARBA00006895"/>
    </source>
</evidence>
<dbReference type="InterPro" id="IPR018816">
    <property type="entry name" value="Cactin_central"/>
</dbReference>
<dbReference type="SMART" id="SM00360">
    <property type="entry name" value="RRM"/>
    <property type="match status" value="1"/>
</dbReference>
<dbReference type="SUPFAM" id="SSF90209">
    <property type="entry name" value="Ran binding protein zinc finger-like"/>
    <property type="match status" value="1"/>
</dbReference>
<proteinExistence type="inferred from homology"/>
<evidence type="ECO:0000256" key="7">
    <source>
        <dbReference type="PROSITE-ProRule" id="PRU00322"/>
    </source>
</evidence>
<dbReference type="PROSITE" id="PS50102">
    <property type="entry name" value="RRM"/>
    <property type="match status" value="1"/>
</dbReference>
<keyword evidence="3 7" id="KW-0863">Zinc-finger</keyword>
<organism evidence="12">
    <name type="scientific">Micromonas pusilla</name>
    <name type="common">Picoplanktonic green alga</name>
    <name type="synonym">Chromulina pusilla</name>
    <dbReference type="NCBI Taxonomy" id="38833"/>
    <lineage>
        <taxon>Eukaryota</taxon>
        <taxon>Viridiplantae</taxon>
        <taxon>Chlorophyta</taxon>
        <taxon>Mamiellophyceae</taxon>
        <taxon>Mamiellales</taxon>
        <taxon>Mamiellaceae</taxon>
        <taxon>Micromonas</taxon>
    </lineage>
</organism>
<dbReference type="InterPro" id="IPR036443">
    <property type="entry name" value="Znf_RanBP2_sf"/>
</dbReference>
<keyword evidence="2" id="KW-0479">Metal-binding</keyword>